<dbReference type="AlphaFoldDB" id="A0AA40FJ23"/>
<feature type="compositionally biased region" description="Pro residues" evidence="1">
    <location>
        <begin position="1"/>
        <end position="11"/>
    </location>
</feature>
<evidence type="ECO:0000313" key="2">
    <source>
        <dbReference type="EMBL" id="KAK1119806.1"/>
    </source>
</evidence>
<accession>A0AA40FJ23</accession>
<reference evidence="2" key="1">
    <citation type="submission" date="2021-10" db="EMBL/GenBank/DDBJ databases">
        <title>Melipona bicolor Genome sequencing and assembly.</title>
        <authorList>
            <person name="Araujo N.S."/>
            <person name="Arias M.C."/>
        </authorList>
    </citation>
    <scope>NUCLEOTIDE SEQUENCE</scope>
    <source>
        <strain evidence="2">USP_2M_L1-L4_2017</strain>
        <tissue evidence="2">Whole body</tissue>
    </source>
</reference>
<gene>
    <name evidence="2" type="ORF">K0M31_012884</name>
</gene>
<sequence length="114" mass="12128">MAEPPQCPPRPASYTPSSNNEPAAYGNSAAVALNNLDTLRSYGSAGDELENFPPDYLRNLNRSTPVPPPSLTLANPVGGNAAGSDTDSLHKPTWQEQMQLASFITDTTKIKNGE</sequence>
<keyword evidence="3" id="KW-1185">Reference proteome</keyword>
<proteinExistence type="predicted"/>
<dbReference type="EMBL" id="JAHYIQ010000034">
    <property type="protein sequence ID" value="KAK1119806.1"/>
    <property type="molecule type" value="Genomic_DNA"/>
</dbReference>
<evidence type="ECO:0000313" key="3">
    <source>
        <dbReference type="Proteomes" id="UP001177670"/>
    </source>
</evidence>
<dbReference type="Proteomes" id="UP001177670">
    <property type="component" value="Unassembled WGS sequence"/>
</dbReference>
<name>A0AA40FJ23_9HYME</name>
<evidence type="ECO:0000256" key="1">
    <source>
        <dbReference type="SAM" id="MobiDB-lite"/>
    </source>
</evidence>
<feature type="region of interest" description="Disordered" evidence="1">
    <location>
        <begin position="1"/>
        <end position="25"/>
    </location>
</feature>
<organism evidence="2 3">
    <name type="scientific">Melipona bicolor</name>
    <dbReference type="NCBI Taxonomy" id="60889"/>
    <lineage>
        <taxon>Eukaryota</taxon>
        <taxon>Metazoa</taxon>
        <taxon>Ecdysozoa</taxon>
        <taxon>Arthropoda</taxon>
        <taxon>Hexapoda</taxon>
        <taxon>Insecta</taxon>
        <taxon>Pterygota</taxon>
        <taxon>Neoptera</taxon>
        <taxon>Endopterygota</taxon>
        <taxon>Hymenoptera</taxon>
        <taxon>Apocrita</taxon>
        <taxon>Aculeata</taxon>
        <taxon>Apoidea</taxon>
        <taxon>Anthophila</taxon>
        <taxon>Apidae</taxon>
        <taxon>Melipona</taxon>
    </lineage>
</organism>
<feature type="region of interest" description="Disordered" evidence="1">
    <location>
        <begin position="59"/>
        <end position="89"/>
    </location>
</feature>
<protein>
    <submittedName>
        <fullName evidence="2">Uncharacterized protein</fullName>
    </submittedName>
</protein>
<comment type="caution">
    <text evidence="2">The sequence shown here is derived from an EMBL/GenBank/DDBJ whole genome shotgun (WGS) entry which is preliminary data.</text>
</comment>